<sequence length="393" mass="40057">MGGERGAEAGPRRAVGGAKPRGAEAGPIGAARAGRRYCDVTGGRIRRRGPRPSPRPLAPAPPLAGAERDPGAAVAHGPGPGAARRAEAMTEQPDVRFITEERFDFSVLSPADSREEDEEDEEAPGGAGVRWSPLSGAQLEEMVREATRLAAQLQHSHPPPMGPGPAGGGSPRNPRRETFVVKDSPVRELLPTVPPAREDTPGCHPPPAPKGPPARGRGTLARGGPSRLCPPRGAGAAARGRSEPLRKGPAGSPILWGQHRDREQRPPGHQRTPRGWGLSGVPPPTPPSLPGQPKARGGAAAAPPTRAPRARATTAAVPVPSSRPPPPSAIPKPPGRAGTLGTAPGGRGPPRASVVAPRGAGAAPGGAGSGCRAAPPSSRLRPPRKTTASSTLR</sequence>
<protein>
    <submittedName>
        <fullName evidence="2">Uncharacterized protein</fullName>
    </submittedName>
</protein>
<evidence type="ECO:0000313" key="3">
    <source>
        <dbReference type="Proteomes" id="UP000694556"/>
    </source>
</evidence>
<reference evidence="2" key="2">
    <citation type="submission" date="2025-08" db="UniProtKB">
        <authorList>
            <consortium name="Ensembl"/>
        </authorList>
    </citation>
    <scope>IDENTIFICATION</scope>
</reference>
<feature type="compositionally biased region" description="Acidic residues" evidence="1">
    <location>
        <begin position="114"/>
        <end position="123"/>
    </location>
</feature>
<dbReference type="GO" id="GO:0008017">
    <property type="term" value="F:microtubule binding"/>
    <property type="evidence" value="ECO:0007669"/>
    <property type="project" value="TreeGrafter"/>
</dbReference>
<evidence type="ECO:0000313" key="2">
    <source>
        <dbReference type="Ensembl" id="ENSCMMP00000011447.1"/>
    </source>
</evidence>
<feature type="compositionally biased region" description="Low complexity" evidence="1">
    <location>
        <begin position="349"/>
        <end position="361"/>
    </location>
</feature>
<keyword evidence="3" id="KW-1185">Reference proteome</keyword>
<dbReference type="AlphaFoldDB" id="A0A8C3GI88"/>
<feature type="region of interest" description="Disordered" evidence="1">
    <location>
        <begin position="1"/>
        <end position="89"/>
    </location>
</feature>
<reference evidence="2" key="3">
    <citation type="submission" date="2025-09" db="UniProtKB">
        <authorList>
            <consortium name="Ensembl"/>
        </authorList>
    </citation>
    <scope>IDENTIFICATION</scope>
</reference>
<dbReference type="Proteomes" id="UP000694556">
    <property type="component" value="Chromosome 27"/>
</dbReference>
<proteinExistence type="predicted"/>
<dbReference type="PANTHER" id="PTHR21584">
    <property type="entry name" value="DIFFERENTIAL DISPLAY AND ACTIVATED BY P53 DDA3 /G2 S PHASE EXPRESSED 1"/>
    <property type="match status" value="1"/>
</dbReference>
<dbReference type="Ensembl" id="ENSCMMT00000012601.1">
    <property type="protein sequence ID" value="ENSCMMP00000011447.1"/>
    <property type="gene ID" value="ENSCMMG00000007251.1"/>
</dbReference>
<feature type="compositionally biased region" description="Basic and acidic residues" evidence="1">
    <location>
        <begin position="1"/>
        <end position="11"/>
    </location>
</feature>
<feature type="compositionally biased region" description="Pro residues" evidence="1">
    <location>
        <begin position="51"/>
        <end position="62"/>
    </location>
</feature>
<dbReference type="InterPro" id="IPR026657">
    <property type="entry name" value="DDA3/GTSE-1"/>
</dbReference>
<accession>A0A8C3GI88</accession>
<dbReference type="GO" id="GO:0015630">
    <property type="term" value="C:microtubule cytoskeleton"/>
    <property type="evidence" value="ECO:0007669"/>
    <property type="project" value="TreeGrafter"/>
</dbReference>
<feature type="compositionally biased region" description="Pro residues" evidence="1">
    <location>
        <begin position="203"/>
        <end position="212"/>
    </location>
</feature>
<reference evidence="2" key="1">
    <citation type="submission" date="2018-09" db="EMBL/GenBank/DDBJ databases">
        <title>Common duck and Muscovy duck high density SNP chip.</title>
        <authorList>
            <person name="Vignal A."/>
            <person name="Thebault N."/>
            <person name="Warren W.C."/>
        </authorList>
    </citation>
    <scope>NUCLEOTIDE SEQUENCE [LARGE SCALE GENOMIC DNA]</scope>
</reference>
<feature type="compositionally biased region" description="Low complexity" evidence="1">
    <location>
        <begin position="71"/>
        <end position="83"/>
    </location>
</feature>
<evidence type="ECO:0000256" key="1">
    <source>
        <dbReference type="SAM" id="MobiDB-lite"/>
    </source>
</evidence>
<feature type="compositionally biased region" description="Low complexity" evidence="1">
    <location>
        <begin position="12"/>
        <end position="32"/>
    </location>
</feature>
<feature type="compositionally biased region" description="Basic and acidic residues" evidence="1">
    <location>
        <begin position="174"/>
        <end position="186"/>
    </location>
</feature>
<feature type="compositionally biased region" description="Low complexity" evidence="1">
    <location>
        <begin position="310"/>
        <end position="320"/>
    </location>
</feature>
<name>A0A8C3GI88_CAIMO</name>
<organism evidence="2 3">
    <name type="scientific">Cairina moschata</name>
    <name type="common">Muscovy duck</name>
    <dbReference type="NCBI Taxonomy" id="8855"/>
    <lineage>
        <taxon>Eukaryota</taxon>
        <taxon>Metazoa</taxon>
        <taxon>Chordata</taxon>
        <taxon>Craniata</taxon>
        <taxon>Vertebrata</taxon>
        <taxon>Euteleostomi</taxon>
        <taxon>Archelosauria</taxon>
        <taxon>Archosauria</taxon>
        <taxon>Dinosauria</taxon>
        <taxon>Saurischia</taxon>
        <taxon>Theropoda</taxon>
        <taxon>Coelurosauria</taxon>
        <taxon>Aves</taxon>
        <taxon>Neognathae</taxon>
        <taxon>Galloanserae</taxon>
        <taxon>Anseriformes</taxon>
        <taxon>Anatidae</taxon>
        <taxon>Anatinae</taxon>
        <taxon>Cairina</taxon>
    </lineage>
</organism>
<feature type="region of interest" description="Disordered" evidence="1">
    <location>
        <begin position="102"/>
        <end position="132"/>
    </location>
</feature>
<feature type="compositionally biased region" description="Low complexity" evidence="1">
    <location>
        <begin position="291"/>
        <end position="304"/>
    </location>
</feature>
<feature type="compositionally biased region" description="Low complexity" evidence="1">
    <location>
        <begin position="370"/>
        <end position="380"/>
    </location>
</feature>
<feature type="region of interest" description="Disordered" evidence="1">
    <location>
        <begin position="148"/>
        <end position="393"/>
    </location>
</feature>
<feature type="compositionally biased region" description="Pro residues" evidence="1">
    <location>
        <begin position="281"/>
        <end position="290"/>
    </location>
</feature>
<dbReference type="PANTHER" id="PTHR21584:SF9">
    <property type="entry name" value="G2 AND S PHASE-EXPRESSED PROTEIN 1 N-TERMINAL DOMAIN-CONTAINING PROTEIN"/>
    <property type="match status" value="1"/>
</dbReference>
<feature type="compositionally biased region" description="Pro residues" evidence="1">
    <location>
        <begin position="321"/>
        <end position="334"/>
    </location>
</feature>